<evidence type="ECO:0000259" key="2">
    <source>
        <dbReference type="Pfam" id="PF14630"/>
    </source>
</evidence>
<dbReference type="EMBL" id="GG662507">
    <property type="protein sequence ID" value="EAR83758.1"/>
    <property type="molecule type" value="Genomic_DNA"/>
</dbReference>
<dbReference type="HOGENOM" id="CLU_603360_0_0_1"/>
<dbReference type="InParanoid" id="I7MCE7"/>
<dbReference type="OMA" id="RAIMLED"/>
<dbReference type="RefSeq" id="XP_001031421.1">
    <property type="nucleotide sequence ID" value="XM_001031421.3"/>
</dbReference>
<dbReference type="OrthoDB" id="365981at2759"/>
<dbReference type="InterPro" id="IPR049945">
    <property type="entry name" value="AAA_22"/>
</dbReference>
<dbReference type="SMR" id="I7MCE7"/>
<dbReference type="PANTHER" id="PTHR12705">
    <property type="entry name" value="ORIGIN RECOGNITION COMPLEX SUBUNIT 5"/>
    <property type="match status" value="1"/>
</dbReference>
<dbReference type="GO" id="GO:0006270">
    <property type="term" value="P:DNA replication initiation"/>
    <property type="evidence" value="ECO:0007669"/>
    <property type="project" value="TreeGrafter"/>
</dbReference>
<reference evidence="4" key="1">
    <citation type="journal article" date="2006" name="PLoS Biol.">
        <title>Macronuclear genome sequence of the ciliate Tetrahymena thermophila, a model eukaryote.</title>
        <authorList>
            <person name="Eisen J.A."/>
            <person name="Coyne R.S."/>
            <person name="Wu M."/>
            <person name="Wu D."/>
            <person name="Thiagarajan M."/>
            <person name="Wortman J.R."/>
            <person name="Badger J.H."/>
            <person name="Ren Q."/>
            <person name="Amedeo P."/>
            <person name="Jones K.M."/>
            <person name="Tallon L.J."/>
            <person name="Delcher A.L."/>
            <person name="Salzberg S.L."/>
            <person name="Silva J.C."/>
            <person name="Haas B.J."/>
            <person name="Majoros W.H."/>
            <person name="Farzad M."/>
            <person name="Carlton J.M."/>
            <person name="Smith R.K. Jr."/>
            <person name="Garg J."/>
            <person name="Pearlman R.E."/>
            <person name="Karrer K.M."/>
            <person name="Sun L."/>
            <person name="Manning G."/>
            <person name="Elde N.C."/>
            <person name="Turkewitz A.P."/>
            <person name="Asai D.J."/>
            <person name="Wilkes D.E."/>
            <person name="Wang Y."/>
            <person name="Cai H."/>
            <person name="Collins K."/>
            <person name="Stewart B.A."/>
            <person name="Lee S.R."/>
            <person name="Wilamowska K."/>
            <person name="Weinberg Z."/>
            <person name="Ruzzo W.L."/>
            <person name="Wloga D."/>
            <person name="Gaertig J."/>
            <person name="Frankel J."/>
            <person name="Tsao C.-C."/>
            <person name="Gorovsky M.A."/>
            <person name="Keeling P.J."/>
            <person name="Waller R.F."/>
            <person name="Patron N.J."/>
            <person name="Cherry J.M."/>
            <person name="Stover N.A."/>
            <person name="Krieger C.J."/>
            <person name="del Toro C."/>
            <person name="Ryder H.F."/>
            <person name="Williamson S.C."/>
            <person name="Barbeau R.A."/>
            <person name="Hamilton E.P."/>
            <person name="Orias E."/>
        </authorList>
    </citation>
    <scope>NUCLEOTIDE SEQUENCE [LARGE SCALE GENOMIC DNA]</scope>
    <source>
        <strain evidence="4">SB210</strain>
    </source>
</reference>
<dbReference type="STRING" id="312017.I7MCE7"/>
<dbReference type="Proteomes" id="UP000009168">
    <property type="component" value="Unassembled WGS sequence"/>
</dbReference>
<dbReference type="SUPFAM" id="SSF52540">
    <property type="entry name" value="P-loop containing nucleoside triphosphate hydrolases"/>
    <property type="match status" value="1"/>
</dbReference>
<dbReference type="GeneID" id="7837001"/>
<dbReference type="GO" id="GO:0005664">
    <property type="term" value="C:nuclear origin of replication recognition complex"/>
    <property type="evidence" value="ECO:0007669"/>
    <property type="project" value="TreeGrafter"/>
</dbReference>
<dbReference type="GO" id="GO:0016887">
    <property type="term" value="F:ATP hydrolysis activity"/>
    <property type="evidence" value="ECO:0007669"/>
    <property type="project" value="InterPro"/>
</dbReference>
<dbReference type="Gene3D" id="3.40.50.300">
    <property type="entry name" value="P-loop containing nucleotide triphosphate hydrolases"/>
    <property type="match status" value="1"/>
</dbReference>
<evidence type="ECO:0000313" key="4">
    <source>
        <dbReference type="Proteomes" id="UP000009168"/>
    </source>
</evidence>
<dbReference type="InterPro" id="IPR020796">
    <property type="entry name" value="ORC5"/>
</dbReference>
<dbReference type="AlphaFoldDB" id="I7MCE7"/>
<feature type="domain" description="Origin recognition complex subunit 5 C-terminal" evidence="2">
    <location>
        <begin position="321"/>
        <end position="459"/>
    </location>
</feature>
<dbReference type="GO" id="GO:0003688">
    <property type="term" value="F:DNA replication origin binding"/>
    <property type="evidence" value="ECO:0007669"/>
    <property type="project" value="TreeGrafter"/>
</dbReference>
<evidence type="ECO:0000313" key="3">
    <source>
        <dbReference type="EMBL" id="EAR83758.1"/>
    </source>
</evidence>
<evidence type="ECO:0000259" key="1">
    <source>
        <dbReference type="Pfam" id="PF13401"/>
    </source>
</evidence>
<name>I7MCE7_TETTS</name>
<dbReference type="PANTHER" id="PTHR12705:SF0">
    <property type="entry name" value="ORIGIN RECOGNITION COMPLEX SUBUNIT 5"/>
    <property type="match status" value="1"/>
</dbReference>
<dbReference type="Pfam" id="PF13401">
    <property type="entry name" value="AAA_22"/>
    <property type="match status" value="1"/>
</dbReference>
<sequence length="463" mass="53928">MSGLSDDFQKSCVQRQPQVSLISNLLDSDSDMIIYGISGSGKTTLIRDLLQEKQINYVKINCIQCQTKKTVIQALISSLEAKFNYKLKQTTKTSQLIHRINQLHEFTKQQELDENSQQYFSFEDHHFYLWLDNIEKLSITPKFFSQLISIKNILKINFCIIFSGITFQDQAILENSEIDLLPAITLQPIDIKNLKNVIKINLQNKLLDQEKKCFEVFGDKFINDMVQNFNIIIKNATTMCSICLKLFKFLINSYDRKENPQIKDFVHLIKEDNFVYARKLILQDPYLNEGDTKEFIEKITNNKSIRSESFSLISPIQIAKLPFYSSMILLACWIGNRNPESTDKKLFKDYKGRQYKGKQEGTLQFLKPIKIDRMIALAQCLISQSEFIKNYSLNRQSELNLYDQSVDFYSQIASLIEMKYITLDSSEASLAKAQYISTLDEQFILSIAHQNKIKLYDFLYKKE</sequence>
<protein>
    <submittedName>
        <fullName evidence="3">AAA family ATPase</fullName>
    </submittedName>
</protein>
<gene>
    <name evidence="3" type="ORF">TTHERM_00825530</name>
</gene>
<dbReference type="eggNOG" id="KOG2543">
    <property type="taxonomic scope" value="Eukaryota"/>
</dbReference>
<organism evidence="3 4">
    <name type="scientific">Tetrahymena thermophila (strain SB210)</name>
    <dbReference type="NCBI Taxonomy" id="312017"/>
    <lineage>
        <taxon>Eukaryota</taxon>
        <taxon>Sar</taxon>
        <taxon>Alveolata</taxon>
        <taxon>Ciliophora</taxon>
        <taxon>Intramacronucleata</taxon>
        <taxon>Oligohymenophorea</taxon>
        <taxon>Hymenostomatida</taxon>
        <taxon>Tetrahymenina</taxon>
        <taxon>Tetrahymenidae</taxon>
        <taxon>Tetrahymena</taxon>
    </lineage>
</organism>
<feature type="domain" description="ORC1/DEAH AAA+ ATPase" evidence="1">
    <location>
        <begin position="32"/>
        <end position="164"/>
    </location>
</feature>
<dbReference type="InterPro" id="IPR047088">
    <property type="entry name" value="ORC5_C"/>
</dbReference>
<dbReference type="KEGG" id="tet:TTHERM_00825530"/>
<dbReference type="Pfam" id="PF14630">
    <property type="entry name" value="ORC5_C"/>
    <property type="match status" value="1"/>
</dbReference>
<accession>I7MCE7</accession>
<proteinExistence type="predicted"/>
<dbReference type="InterPro" id="IPR027417">
    <property type="entry name" value="P-loop_NTPase"/>
</dbReference>
<keyword evidence="4" id="KW-1185">Reference proteome</keyword>